<evidence type="ECO:0000256" key="10">
    <source>
        <dbReference type="ARBA" id="ARBA00022777"/>
    </source>
</evidence>
<keyword evidence="4" id="KW-1003">Cell membrane</keyword>
<dbReference type="RefSeq" id="WP_192536701.1">
    <property type="nucleotide sequence ID" value="NZ_RRZB01000002.1"/>
</dbReference>
<protein>
    <recommendedName>
        <fullName evidence="3">histidine kinase</fullName>
        <ecNumber evidence="3">2.7.13.3</ecNumber>
    </recommendedName>
</protein>
<dbReference type="SMART" id="SM00388">
    <property type="entry name" value="HisKA"/>
    <property type="match status" value="1"/>
</dbReference>
<accession>A0ABR9FU76</accession>
<evidence type="ECO:0000259" key="16">
    <source>
        <dbReference type="PROSITE" id="PS50109"/>
    </source>
</evidence>
<keyword evidence="11" id="KW-0067">ATP-binding</keyword>
<evidence type="ECO:0000256" key="12">
    <source>
        <dbReference type="ARBA" id="ARBA00022989"/>
    </source>
</evidence>
<keyword evidence="7" id="KW-0808">Transferase</keyword>
<dbReference type="PRINTS" id="PR00344">
    <property type="entry name" value="BCTRLSENSOR"/>
</dbReference>
<dbReference type="CDD" id="cd00075">
    <property type="entry name" value="HATPase"/>
    <property type="match status" value="1"/>
</dbReference>
<dbReference type="InterPro" id="IPR005467">
    <property type="entry name" value="His_kinase_dom"/>
</dbReference>
<dbReference type="EMBL" id="RRZB01000002">
    <property type="protein sequence ID" value="MBE0462184.1"/>
    <property type="molecule type" value="Genomic_DNA"/>
</dbReference>
<evidence type="ECO:0000256" key="5">
    <source>
        <dbReference type="ARBA" id="ARBA00022519"/>
    </source>
</evidence>
<keyword evidence="9" id="KW-0547">Nucleotide-binding</keyword>
<dbReference type="EC" id="2.7.13.3" evidence="3"/>
<dbReference type="InterPro" id="IPR003660">
    <property type="entry name" value="HAMP_dom"/>
</dbReference>
<feature type="domain" description="HAMP" evidence="17">
    <location>
        <begin position="208"/>
        <end position="260"/>
    </location>
</feature>
<keyword evidence="10" id="KW-0418">Kinase</keyword>
<dbReference type="InterPro" id="IPR050980">
    <property type="entry name" value="2C_sensor_his_kinase"/>
</dbReference>
<dbReference type="Gene3D" id="3.30.565.10">
    <property type="entry name" value="Histidine kinase-like ATPase, C-terminal domain"/>
    <property type="match status" value="1"/>
</dbReference>
<gene>
    <name evidence="18" type="ORF">EI547_01755</name>
</gene>
<keyword evidence="8 15" id="KW-0812">Transmembrane</keyword>
<dbReference type="PANTHER" id="PTHR44936:SF5">
    <property type="entry name" value="SENSOR HISTIDINE KINASE ENVZ"/>
    <property type="match status" value="1"/>
</dbReference>
<dbReference type="InterPro" id="IPR003594">
    <property type="entry name" value="HATPase_dom"/>
</dbReference>
<dbReference type="SMART" id="SM00387">
    <property type="entry name" value="HATPase_c"/>
    <property type="match status" value="1"/>
</dbReference>
<name>A0ABR9FU76_9GAMM</name>
<keyword evidence="5" id="KW-0997">Cell inner membrane</keyword>
<evidence type="ECO:0000259" key="17">
    <source>
        <dbReference type="PROSITE" id="PS50885"/>
    </source>
</evidence>
<feature type="domain" description="Histidine kinase" evidence="16">
    <location>
        <begin position="268"/>
        <end position="467"/>
    </location>
</feature>
<evidence type="ECO:0000313" key="19">
    <source>
        <dbReference type="Proteomes" id="UP001645038"/>
    </source>
</evidence>
<dbReference type="PANTHER" id="PTHR44936">
    <property type="entry name" value="SENSOR PROTEIN CREC"/>
    <property type="match status" value="1"/>
</dbReference>
<evidence type="ECO:0000256" key="4">
    <source>
        <dbReference type="ARBA" id="ARBA00022475"/>
    </source>
</evidence>
<keyword evidence="6" id="KW-0597">Phosphoprotein</keyword>
<dbReference type="Pfam" id="PF00512">
    <property type="entry name" value="HisKA"/>
    <property type="match status" value="1"/>
</dbReference>
<evidence type="ECO:0000256" key="6">
    <source>
        <dbReference type="ARBA" id="ARBA00022553"/>
    </source>
</evidence>
<comment type="caution">
    <text evidence="18">The sequence shown here is derived from an EMBL/GenBank/DDBJ whole genome shotgun (WGS) entry which is preliminary data.</text>
</comment>
<dbReference type="Pfam" id="PF02518">
    <property type="entry name" value="HATPase_c"/>
    <property type="match status" value="1"/>
</dbReference>
<proteinExistence type="predicted"/>
<sequence>MFRMTRTPGWWCRLWPGSLFGQLSVIVVAGGLAIQLLFSSIWYDVRYSQVLEVPARLVAFRTVETLHKLANGEAMTHLASETFHPELLVSPLATPPRLDSGQQNVESMLQAALSQEVGEAVELSLLDVTIRDENGHARTWAGLFGLSHVVGHFDFQMRLASGQWLHIQAVQEQGWNAEPAWRVLGDYALRVYLLRALALVAIALIVVRISTRPLRRLVRAASALGQNIEQPPLPVEGPKEMRQAAETFNAMQQQLIDLMGERTQLLAAVSHDLRTPLTRMRIRVEGINDARLREKLVTNIGQMEELIRSLLDSASSGATPDGHAAFDLAGLINEVVDEFVDTGGDVRWHGAPAVIISGHAASIRRVLHNLIDNALHYAGSAQLTLRLTERWVEVEIQDDGPGIHDQHLPAVMQPYVQGEASAPSSGIGYGLGLSIARSIVMAHRGRLALDNRTGGGLRVVMALPTHAGAKNESCVIRWQDG</sequence>
<dbReference type="InterPro" id="IPR003661">
    <property type="entry name" value="HisK_dim/P_dom"/>
</dbReference>
<keyword evidence="13" id="KW-0902">Two-component regulatory system</keyword>
<dbReference type="SUPFAM" id="SSF55874">
    <property type="entry name" value="ATPase domain of HSP90 chaperone/DNA topoisomerase II/histidine kinase"/>
    <property type="match status" value="1"/>
</dbReference>
<dbReference type="Proteomes" id="UP001645038">
    <property type="component" value="Unassembled WGS sequence"/>
</dbReference>
<dbReference type="SUPFAM" id="SSF47384">
    <property type="entry name" value="Homodimeric domain of signal transducing histidine kinase"/>
    <property type="match status" value="1"/>
</dbReference>
<evidence type="ECO:0000256" key="3">
    <source>
        <dbReference type="ARBA" id="ARBA00012438"/>
    </source>
</evidence>
<keyword evidence="19" id="KW-1185">Reference proteome</keyword>
<dbReference type="SMART" id="SM00304">
    <property type="entry name" value="HAMP"/>
    <property type="match status" value="1"/>
</dbReference>
<evidence type="ECO:0000256" key="8">
    <source>
        <dbReference type="ARBA" id="ARBA00022692"/>
    </source>
</evidence>
<comment type="catalytic activity">
    <reaction evidence="1">
        <text>ATP + protein L-histidine = ADP + protein N-phospho-L-histidine.</text>
        <dbReference type="EC" id="2.7.13.3"/>
    </reaction>
</comment>
<dbReference type="CDD" id="cd00082">
    <property type="entry name" value="HisKA"/>
    <property type="match status" value="1"/>
</dbReference>
<feature type="transmembrane region" description="Helical" evidence="15">
    <location>
        <begin position="187"/>
        <end position="207"/>
    </location>
</feature>
<organism evidence="18 19">
    <name type="scientific">Halomonas colorata</name>
    <dbReference type="NCBI Taxonomy" id="2742615"/>
    <lineage>
        <taxon>Bacteria</taxon>
        <taxon>Pseudomonadati</taxon>
        <taxon>Pseudomonadota</taxon>
        <taxon>Gammaproteobacteria</taxon>
        <taxon>Oceanospirillales</taxon>
        <taxon>Halomonadaceae</taxon>
        <taxon>Halomonas</taxon>
    </lineage>
</organism>
<keyword evidence="14 15" id="KW-0472">Membrane</keyword>
<evidence type="ECO:0000313" key="18">
    <source>
        <dbReference type="EMBL" id="MBE0462184.1"/>
    </source>
</evidence>
<dbReference type="InterPro" id="IPR036890">
    <property type="entry name" value="HATPase_C_sf"/>
</dbReference>
<evidence type="ECO:0000256" key="2">
    <source>
        <dbReference type="ARBA" id="ARBA00004429"/>
    </source>
</evidence>
<evidence type="ECO:0000256" key="13">
    <source>
        <dbReference type="ARBA" id="ARBA00023012"/>
    </source>
</evidence>
<reference evidence="18 19" key="1">
    <citation type="submission" date="2020-07" db="EMBL/GenBank/DDBJ databases">
        <title>Halophilic bacteria isolated from french cheeses.</title>
        <authorList>
            <person name="Kothe C.I."/>
            <person name="Farah-Kraiem B."/>
            <person name="Renault P."/>
            <person name="Dridi B."/>
        </authorList>
    </citation>
    <scope>NUCLEOTIDE SEQUENCE [LARGE SCALE GENOMIC DNA]</scope>
    <source>
        <strain evidence="18 19">FME20</strain>
    </source>
</reference>
<feature type="transmembrane region" description="Helical" evidence="15">
    <location>
        <begin position="20"/>
        <end position="43"/>
    </location>
</feature>
<dbReference type="Gene3D" id="1.10.287.130">
    <property type="match status" value="1"/>
</dbReference>
<evidence type="ECO:0000256" key="7">
    <source>
        <dbReference type="ARBA" id="ARBA00022679"/>
    </source>
</evidence>
<evidence type="ECO:0000256" key="14">
    <source>
        <dbReference type="ARBA" id="ARBA00023136"/>
    </source>
</evidence>
<dbReference type="InterPro" id="IPR036097">
    <property type="entry name" value="HisK_dim/P_sf"/>
</dbReference>
<dbReference type="Pfam" id="PF00672">
    <property type="entry name" value="HAMP"/>
    <property type="match status" value="1"/>
</dbReference>
<dbReference type="PROSITE" id="PS50885">
    <property type="entry name" value="HAMP"/>
    <property type="match status" value="1"/>
</dbReference>
<comment type="subcellular location">
    <subcellularLocation>
        <location evidence="2">Cell inner membrane</location>
        <topology evidence="2">Multi-pass membrane protein</topology>
    </subcellularLocation>
</comment>
<evidence type="ECO:0000256" key="15">
    <source>
        <dbReference type="SAM" id="Phobius"/>
    </source>
</evidence>
<evidence type="ECO:0000256" key="9">
    <source>
        <dbReference type="ARBA" id="ARBA00022741"/>
    </source>
</evidence>
<evidence type="ECO:0000256" key="11">
    <source>
        <dbReference type="ARBA" id="ARBA00022840"/>
    </source>
</evidence>
<dbReference type="CDD" id="cd06225">
    <property type="entry name" value="HAMP"/>
    <property type="match status" value="1"/>
</dbReference>
<dbReference type="InterPro" id="IPR004358">
    <property type="entry name" value="Sig_transdc_His_kin-like_C"/>
</dbReference>
<evidence type="ECO:0000256" key="1">
    <source>
        <dbReference type="ARBA" id="ARBA00000085"/>
    </source>
</evidence>
<keyword evidence="12 15" id="KW-1133">Transmembrane helix</keyword>
<dbReference type="PROSITE" id="PS50109">
    <property type="entry name" value="HIS_KIN"/>
    <property type="match status" value="1"/>
</dbReference>